<keyword evidence="2" id="KW-1185">Reference proteome</keyword>
<dbReference type="EMBL" id="KV424025">
    <property type="protein sequence ID" value="KZT53957.1"/>
    <property type="molecule type" value="Genomic_DNA"/>
</dbReference>
<accession>A0A165E291</accession>
<protein>
    <recommendedName>
        <fullName evidence="3">F-box domain-containing protein</fullName>
    </recommendedName>
</protein>
<dbReference type="AlphaFoldDB" id="A0A165E291"/>
<reference evidence="1 2" key="1">
    <citation type="journal article" date="2016" name="Mol. Biol. Evol.">
        <title>Comparative Genomics of Early-Diverging Mushroom-Forming Fungi Provides Insights into the Origins of Lignocellulose Decay Capabilities.</title>
        <authorList>
            <person name="Nagy L.G."/>
            <person name="Riley R."/>
            <person name="Tritt A."/>
            <person name="Adam C."/>
            <person name="Daum C."/>
            <person name="Floudas D."/>
            <person name="Sun H."/>
            <person name="Yadav J.S."/>
            <person name="Pangilinan J."/>
            <person name="Larsson K.H."/>
            <person name="Matsuura K."/>
            <person name="Barry K."/>
            <person name="Labutti K."/>
            <person name="Kuo R."/>
            <person name="Ohm R.A."/>
            <person name="Bhattacharya S.S."/>
            <person name="Shirouzu T."/>
            <person name="Yoshinaga Y."/>
            <person name="Martin F.M."/>
            <person name="Grigoriev I.V."/>
            <person name="Hibbett D.S."/>
        </authorList>
    </citation>
    <scope>NUCLEOTIDE SEQUENCE [LARGE SCALE GENOMIC DNA]</scope>
    <source>
        <strain evidence="1 2">HHB12733</strain>
    </source>
</reference>
<dbReference type="STRING" id="1353952.A0A165E291"/>
<evidence type="ECO:0008006" key="3">
    <source>
        <dbReference type="Google" id="ProtNLM"/>
    </source>
</evidence>
<dbReference type="Proteomes" id="UP000076842">
    <property type="component" value="Unassembled WGS sequence"/>
</dbReference>
<organism evidence="1 2">
    <name type="scientific">Calocera cornea HHB12733</name>
    <dbReference type="NCBI Taxonomy" id="1353952"/>
    <lineage>
        <taxon>Eukaryota</taxon>
        <taxon>Fungi</taxon>
        <taxon>Dikarya</taxon>
        <taxon>Basidiomycota</taxon>
        <taxon>Agaricomycotina</taxon>
        <taxon>Dacrymycetes</taxon>
        <taxon>Dacrymycetales</taxon>
        <taxon>Dacrymycetaceae</taxon>
        <taxon>Calocera</taxon>
    </lineage>
</organism>
<dbReference type="InParanoid" id="A0A165E291"/>
<name>A0A165E291_9BASI</name>
<evidence type="ECO:0000313" key="1">
    <source>
        <dbReference type="EMBL" id="KZT53957.1"/>
    </source>
</evidence>
<dbReference type="OrthoDB" id="3365698at2759"/>
<sequence length="87" mass="10411">MYALEYDLHALMHGINETRNMLLSPIYRLNDDIFEEIFRMCTFRDPRMDVMRPADVDQVTSTPLAISWVSRRWRSVALQTTRVLEQY</sequence>
<proteinExistence type="predicted"/>
<gene>
    <name evidence="1" type="ORF">CALCODRAFT_500508</name>
</gene>
<evidence type="ECO:0000313" key="2">
    <source>
        <dbReference type="Proteomes" id="UP000076842"/>
    </source>
</evidence>